<dbReference type="GO" id="GO:0015074">
    <property type="term" value="P:DNA integration"/>
    <property type="evidence" value="ECO:0007669"/>
    <property type="project" value="InterPro"/>
</dbReference>
<evidence type="ECO:0000313" key="1">
    <source>
        <dbReference type="EMBL" id="CAG9704161.1"/>
    </source>
</evidence>
<accession>A0AA86JE52</accession>
<proteinExistence type="predicted"/>
<dbReference type="SUPFAM" id="SSF56349">
    <property type="entry name" value="DNA breaking-rejoining enzymes"/>
    <property type="match status" value="1"/>
</dbReference>
<dbReference type="EMBL" id="CAKJVE010000004">
    <property type="protein sequence ID" value="CAG9704161.1"/>
    <property type="molecule type" value="Genomic_DNA"/>
</dbReference>
<dbReference type="InterPro" id="IPR011010">
    <property type="entry name" value="DNA_brk_join_enz"/>
</dbReference>
<dbReference type="Proteomes" id="UP000789738">
    <property type="component" value="Unassembled WGS sequence"/>
</dbReference>
<evidence type="ECO:0000313" key="2">
    <source>
        <dbReference type="Proteomes" id="UP000789738"/>
    </source>
</evidence>
<dbReference type="Pfam" id="PF00589">
    <property type="entry name" value="Phage_integrase"/>
    <property type="match status" value="1"/>
</dbReference>
<dbReference type="GO" id="GO:0003677">
    <property type="term" value="F:DNA binding"/>
    <property type="evidence" value="ECO:0007669"/>
    <property type="project" value="InterPro"/>
</dbReference>
<name>A0AA86JE52_9CLOT</name>
<reference evidence="1" key="1">
    <citation type="submission" date="2021-10" db="EMBL/GenBank/DDBJ databases">
        <authorList>
            <person name="Mesa V."/>
        </authorList>
    </citation>
    <scope>NUCLEOTIDE SEQUENCE</scope>
    <source>
        <strain evidence="1">CC3_PB</strain>
    </source>
</reference>
<dbReference type="PROSITE" id="PS51898">
    <property type="entry name" value="TYR_RECOMBINASE"/>
    <property type="match status" value="1"/>
</dbReference>
<gene>
    <name evidence="1" type="ORF">CNEO_41060</name>
</gene>
<dbReference type="InterPro" id="IPR013762">
    <property type="entry name" value="Integrase-like_cat_sf"/>
</dbReference>
<comment type="caution">
    <text evidence="1">The sequence shown here is derived from an EMBL/GenBank/DDBJ whole genome shotgun (WGS) entry which is preliminary data.</text>
</comment>
<dbReference type="InterPro" id="IPR002104">
    <property type="entry name" value="Integrase_catalytic"/>
</dbReference>
<sequence length="48" mass="5465">MAENGASIKSIQQRLGHSDIRITLNKYVHHTEAIENESVDIFERIATQ</sequence>
<dbReference type="Gene3D" id="1.10.443.10">
    <property type="entry name" value="Intergrase catalytic core"/>
    <property type="match status" value="1"/>
</dbReference>
<dbReference type="GO" id="GO:0006310">
    <property type="term" value="P:DNA recombination"/>
    <property type="evidence" value="ECO:0007669"/>
    <property type="project" value="InterPro"/>
</dbReference>
<protein>
    <submittedName>
        <fullName evidence="1">Uncharacterized protein</fullName>
    </submittedName>
</protein>
<dbReference type="AlphaFoldDB" id="A0AA86JE52"/>
<organism evidence="1 2">
    <name type="scientific">Clostridium neonatale</name>
    <dbReference type="NCBI Taxonomy" id="137838"/>
    <lineage>
        <taxon>Bacteria</taxon>
        <taxon>Bacillati</taxon>
        <taxon>Bacillota</taxon>
        <taxon>Clostridia</taxon>
        <taxon>Eubacteriales</taxon>
        <taxon>Clostridiaceae</taxon>
        <taxon>Clostridium</taxon>
    </lineage>
</organism>